<dbReference type="InterPro" id="IPR014710">
    <property type="entry name" value="RmlC-like_jellyroll"/>
</dbReference>
<dbReference type="Gene3D" id="2.60.120.10">
    <property type="entry name" value="Jelly Rolls"/>
    <property type="match status" value="2"/>
</dbReference>
<gene>
    <name evidence="2" type="ORF">NJ75_03086</name>
</gene>
<accession>A0A0B8ZE73</accession>
<dbReference type="Pfam" id="PF05899">
    <property type="entry name" value="Cupin_3"/>
    <property type="match status" value="1"/>
</dbReference>
<protein>
    <recommendedName>
        <fullName evidence="1">(S)-ureidoglycine aminohydrolase cupin domain-containing protein</fullName>
    </recommendedName>
</protein>
<evidence type="ECO:0000259" key="1">
    <source>
        <dbReference type="Pfam" id="PF05899"/>
    </source>
</evidence>
<dbReference type="PATRIC" id="fig|48936.3.peg.3101"/>
<evidence type="ECO:0000313" key="3">
    <source>
        <dbReference type="Proteomes" id="UP000031338"/>
    </source>
</evidence>
<reference evidence="2 3" key="1">
    <citation type="submission" date="2014-10" db="EMBL/GenBank/DDBJ databases">
        <title>Draft genome sequence of Novosphingobium subterraneum DSM 12447.</title>
        <authorList>
            <person name="Gan H.M."/>
            <person name="Gan H.Y."/>
            <person name="Savka M.A."/>
        </authorList>
    </citation>
    <scope>NUCLEOTIDE SEQUENCE [LARGE SCALE GENOMIC DNA]</scope>
    <source>
        <strain evidence="2 3">DSM 12447</strain>
    </source>
</reference>
<dbReference type="AlphaFoldDB" id="A0A0B8ZE73"/>
<dbReference type="InterPro" id="IPR008579">
    <property type="entry name" value="UGlyAH_Cupin_dom"/>
</dbReference>
<evidence type="ECO:0000313" key="2">
    <source>
        <dbReference type="EMBL" id="KHS44508.1"/>
    </source>
</evidence>
<dbReference type="STRING" id="48936.NJ75_03086"/>
<dbReference type="Proteomes" id="UP000031338">
    <property type="component" value="Unassembled WGS sequence"/>
</dbReference>
<organism evidence="2 3">
    <name type="scientific">Novosphingobium subterraneum</name>
    <dbReference type="NCBI Taxonomy" id="48936"/>
    <lineage>
        <taxon>Bacteria</taxon>
        <taxon>Pseudomonadati</taxon>
        <taxon>Pseudomonadota</taxon>
        <taxon>Alphaproteobacteria</taxon>
        <taxon>Sphingomonadales</taxon>
        <taxon>Sphingomonadaceae</taxon>
        <taxon>Novosphingobium</taxon>
    </lineage>
</organism>
<dbReference type="RefSeq" id="WP_156135823.1">
    <property type="nucleotide sequence ID" value="NZ_JRVC01000015.1"/>
</dbReference>
<name>A0A0B8ZE73_9SPHN</name>
<comment type="caution">
    <text evidence="2">The sequence shown here is derived from an EMBL/GenBank/DDBJ whole genome shotgun (WGS) entry which is preliminary data.</text>
</comment>
<sequence>MTTMEAGQTAVGAVMDIRAYAPVAKPSADWLEGRAAPAFADDKAVVSAFALRGKGQVSTLPADEFVLVLQGSLEVAAEDATLSLGADDCCALPFGCGFGWTASDDMLAVVYSAPTDRAGNRTTPVMIDKNAPLNPSNPPAIENLLGEVPTCRGFSDYVSANAEFCAGTWDSTPYHRRQIPYRQVELMLLLEGAVTFTDGNGSVSFGKDDVCLFVRGDGCAWLSEEYVKKVFATQRPLG</sequence>
<dbReference type="InterPro" id="IPR011051">
    <property type="entry name" value="RmlC_Cupin_sf"/>
</dbReference>
<dbReference type="SUPFAM" id="SSF51182">
    <property type="entry name" value="RmlC-like cupins"/>
    <property type="match status" value="2"/>
</dbReference>
<dbReference type="EMBL" id="JRVC01000015">
    <property type="protein sequence ID" value="KHS44508.1"/>
    <property type="molecule type" value="Genomic_DNA"/>
</dbReference>
<keyword evidence="3" id="KW-1185">Reference proteome</keyword>
<feature type="domain" description="(S)-ureidoglycine aminohydrolase cupin" evidence="1">
    <location>
        <begin position="161"/>
        <end position="231"/>
    </location>
</feature>
<proteinExistence type="predicted"/>